<gene>
    <name evidence="2" type="ORF">KOR42_14580</name>
</gene>
<dbReference type="RefSeq" id="WP_146508233.1">
    <property type="nucleotide sequence ID" value="NZ_SIHI01000001.1"/>
</dbReference>
<comment type="caution">
    <text evidence="2">The sequence shown here is derived from an EMBL/GenBank/DDBJ whole genome shotgun (WGS) entry which is preliminary data.</text>
</comment>
<dbReference type="AlphaFoldDB" id="A0A5C5X4P9"/>
<keyword evidence="3" id="KW-1185">Reference proteome</keyword>
<dbReference type="SUPFAM" id="SSF48452">
    <property type="entry name" value="TPR-like"/>
    <property type="match status" value="1"/>
</dbReference>
<evidence type="ECO:0000313" key="3">
    <source>
        <dbReference type="Proteomes" id="UP000317243"/>
    </source>
</evidence>
<accession>A0A5C5X4P9</accession>
<dbReference type="OrthoDB" id="241280at2"/>
<dbReference type="Gene3D" id="1.25.40.10">
    <property type="entry name" value="Tetratricopeptide repeat domain"/>
    <property type="match status" value="2"/>
</dbReference>
<evidence type="ECO:0000256" key="1">
    <source>
        <dbReference type="SAM" id="SignalP"/>
    </source>
</evidence>
<dbReference type="Proteomes" id="UP000317243">
    <property type="component" value="Unassembled WGS sequence"/>
</dbReference>
<name>A0A5C5X4P9_9PLAN</name>
<sequence length="336" mass="37474" precursor="true">MHTKPRYLFAVVSMWISSSIVFAQDRVTYLPEGAAAPITLVGEVLDSTGEELRLRPSGGIPQSIPADRVVEIETHYDPSHLKGIEFFQNDQLQEAEEAFRAALKREPREWVDRELLAWLTRSYLREGQLTAALQSFRELVSSDPLTRHWGLAPLEWSSRQVSGGLRQAAKPLVVESRATDRLLGASLLMFDPIAGPAARAELNDLARNTNPRISKLARSQLWRLTLSTGEVTQNRLINWQDDIDALPVGLRAGPQFLLAKGYEQIGLPRLAAAEYLKLTILYSEHEVLTAAATLEAARLIGETGLTQEADLLYRELLARFPRSDAAKLAKNQMLTN</sequence>
<protein>
    <submittedName>
        <fullName evidence="2">Uncharacterized protein</fullName>
    </submittedName>
</protein>
<evidence type="ECO:0000313" key="2">
    <source>
        <dbReference type="EMBL" id="TWT58087.1"/>
    </source>
</evidence>
<proteinExistence type="predicted"/>
<keyword evidence="1" id="KW-0732">Signal</keyword>
<dbReference type="InterPro" id="IPR011990">
    <property type="entry name" value="TPR-like_helical_dom_sf"/>
</dbReference>
<feature type="signal peptide" evidence="1">
    <location>
        <begin position="1"/>
        <end position="23"/>
    </location>
</feature>
<feature type="chain" id="PRO_5023068597" evidence="1">
    <location>
        <begin position="24"/>
        <end position="336"/>
    </location>
</feature>
<reference evidence="2 3" key="1">
    <citation type="submission" date="2019-02" db="EMBL/GenBank/DDBJ databases">
        <title>Deep-cultivation of Planctomycetes and their phenomic and genomic characterization uncovers novel biology.</title>
        <authorList>
            <person name="Wiegand S."/>
            <person name="Jogler M."/>
            <person name="Boedeker C."/>
            <person name="Pinto D."/>
            <person name="Vollmers J."/>
            <person name="Rivas-Marin E."/>
            <person name="Kohn T."/>
            <person name="Peeters S.H."/>
            <person name="Heuer A."/>
            <person name="Rast P."/>
            <person name="Oberbeckmann S."/>
            <person name="Bunk B."/>
            <person name="Jeske O."/>
            <person name="Meyerdierks A."/>
            <person name="Storesund J.E."/>
            <person name="Kallscheuer N."/>
            <person name="Luecker S."/>
            <person name="Lage O.M."/>
            <person name="Pohl T."/>
            <person name="Merkel B.J."/>
            <person name="Hornburger P."/>
            <person name="Mueller R.-W."/>
            <person name="Bruemmer F."/>
            <person name="Labrenz M."/>
            <person name="Spormann A.M."/>
            <person name="Op Den Camp H."/>
            <person name="Overmann J."/>
            <person name="Amann R."/>
            <person name="Jetten M.S.M."/>
            <person name="Mascher T."/>
            <person name="Medema M.H."/>
            <person name="Devos D.P."/>
            <person name="Kaster A.-K."/>
            <person name="Ovreas L."/>
            <person name="Rohde M."/>
            <person name="Galperin M.Y."/>
            <person name="Jogler C."/>
        </authorList>
    </citation>
    <scope>NUCLEOTIDE SEQUENCE [LARGE SCALE GENOMIC DNA]</scope>
    <source>
        <strain evidence="2 3">KOR42</strain>
    </source>
</reference>
<organism evidence="2 3">
    <name type="scientific">Thalassoglobus neptunius</name>
    <dbReference type="NCBI Taxonomy" id="1938619"/>
    <lineage>
        <taxon>Bacteria</taxon>
        <taxon>Pseudomonadati</taxon>
        <taxon>Planctomycetota</taxon>
        <taxon>Planctomycetia</taxon>
        <taxon>Planctomycetales</taxon>
        <taxon>Planctomycetaceae</taxon>
        <taxon>Thalassoglobus</taxon>
    </lineage>
</organism>
<dbReference type="EMBL" id="SIHI01000001">
    <property type="protein sequence ID" value="TWT58087.1"/>
    <property type="molecule type" value="Genomic_DNA"/>
</dbReference>